<feature type="region of interest" description="Disordered" evidence="1">
    <location>
        <begin position="98"/>
        <end position="160"/>
    </location>
</feature>
<evidence type="ECO:0000313" key="3">
    <source>
        <dbReference type="Proteomes" id="UP000013827"/>
    </source>
</evidence>
<dbReference type="EnsemblProtists" id="EOD34180">
    <property type="protein sequence ID" value="EOD34180"/>
    <property type="gene ID" value="EMIHUDRAFT_433916"/>
</dbReference>
<dbReference type="HOGENOM" id="CLU_742788_0_0_1"/>
<evidence type="ECO:0000313" key="2">
    <source>
        <dbReference type="EnsemblProtists" id="EOD34180"/>
    </source>
</evidence>
<organism evidence="2 3">
    <name type="scientific">Emiliania huxleyi (strain CCMP1516)</name>
    <dbReference type="NCBI Taxonomy" id="280463"/>
    <lineage>
        <taxon>Eukaryota</taxon>
        <taxon>Haptista</taxon>
        <taxon>Haptophyta</taxon>
        <taxon>Prymnesiophyceae</taxon>
        <taxon>Isochrysidales</taxon>
        <taxon>Noelaerhabdaceae</taxon>
        <taxon>Emiliania</taxon>
    </lineage>
</organism>
<reference evidence="3" key="1">
    <citation type="journal article" date="2013" name="Nature">
        <title>Pan genome of the phytoplankton Emiliania underpins its global distribution.</title>
        <authorList>
            <person name="Read B.A."/>
            <person name="Kegel J."/>
            <person name="Klute M.J."/>
            <person name="Kuo A."/>
            <person name="Lefebvre S.C."/>
            <person name="Maumus F."/>
            <person name="Mayer C."/>
            <person name="Miller J."/>
            <person name="Monier A."/>
            <person name="Salamov A."/>
            <person name="Young J."/>
            <person name="Aguilar M."/>
            <person name="Claverie J.M."/>
            <person name="Frickenhaus S."/>
            <person name="Gonzalez K."/>
            <person name="Herman E.K."/>
            <person name="Lin Y.C."/>
            <person name="Napier J."/>
            <person name="Ogata H."/>
            <person name="Sarno A.F."/>
            <person name="Shmutz J."/>
            <person name="Schroeder D."/>
            <person name="de Vargas C."/>
            <person name="Verret F."/>
            <person name="von Dassow P."/>
            <person name="Valentin K."/>
            <person name="Van de Peer Y."/>
            <person name="Wheeler G."/>
            <person name="Dacks J.B."/>
            <person name="Delwiche C.F."/>
            <person name="Dyhrman S.T."/>
            <person name="Glockner G."/>
            <person name="John U."/>
            <person name="Richards T."/>
            <person name="Worden A.Z."/>
            <person name="Zhang X."/>
            <person name="Grigoriev I.V."/>
            <person name="Allen A.E."/>
            <person name="Bidle K."/>
            <person name="Borodovsky M."/>
            <person name="Bowler C."/>
            <person name="Brownlee C."/>
            <person name="Cock J.M."/>
            <person name="Elias M."/>
            <person name="Gladyshev V.N."/>
            <person name="Groth M."/>
            <person name="Guda C."/>
            <person name="Hadaegh A."/>
            <person name="Iglesias-Rodriguez M.D."/>
            <person name="Jenkins J."/>
            <person name="Jones B.M."/>
            <person name="Lawson T."/>
            <person name="Leese F."/>
            <person name="Lindquist E."/>
            <person name="Lobanov A."/>
            <person name="Lomsadze A."/>
            <person name="Malik S.B."/>
            <person name="Marsh M.E."/>
            <person name="Mackinder L."/>
            <person name="Mock T."/>
            <person name="Mueller-Roeber B."/>
            <person name="Pagarete A."/>
            <person name="Parker M."/>
            <person name="Probert I."/>
            <person name="Quesneville H."/>
            <person name="Raines C."/>
            <person name="Rensing S.A."/>
            <person name="Riano-Pachon D.M."/>
            <person name="Richier S."/>
            <person name="Rokitta S."/>
            <person name="Shiraiwa Y."/>
            <person name="Soanes D.M."/>
            <person name="van der Giezen M."/>
            <person name="Wahlund T.M."/>
            <person name="Williams B."/>
            <person name="Wilson W."/>
            <person name="Wolfe G."/>
            <person name="Wurch L.L."/>
        </authorList>
    </citation>
    <scope>NUCLEOTIDE SEQUENCE</scope>
</reference>
<evidence type="ECO:0000256" key="1">
    <source>
        <dbReference type="SAM" id="MobiDB-lite"/>
    </source>
</evidence>
<dbReference type="PaxDb" id="2903-EOD34180"/>
<proteinExistence type="predicted"/>
<dbReference type="Proteomes" id="UP000013827">
    <property type="component" value="Unassembled WGS sequence"/>
</dbReference>
<dbReference type="KEGG" id="ehx:EMIHUDRAFT_433916"/>
<reference evidence="2" key="2">
    <citation type="submission" date="2024-10" db="UniProtKB">
        <authorList>
            <consortium name="EnsemblProtists"/>
        </authorList>
    </citation>
    <scope>IDENTIFICATION</scope>
</reference>
<dbReference type="GeneID" id="17279675"/>
<keyword evidence="3" id="KW-1185">Reference proteome</keyword>
<sequence length="373" mass="39793">MPGHVPSQLEWSFSQREVLFVSPSNPGALEVALQLQRSGLLAAECRVGGRRGLEITSRWRESRRVSQRQLLARHRSSAKNSEATRQWSLITRNVSTRNVSVGPEHSAEVPPPPPSHFRGAGRPPAEAPYREHPDALTSLNNLGAGEAGGEDGGGEAEASTSVSSVGAVPVDTDGDGIADTLLTEQSQAAEAAPTRMLLVLNVHSFVGPCGEQLAREVRAAFHLGLPIVSVHVPDLPGSTHGCRFERFFVGQRRPVQARRGRLVPLRAARARLLRDALPGDARLLLRGAAESETSGEAVFCAPGEPPVAAVLQAALDVVDAAVAPVAQGVVRATRLPRVRNVHAWSATYDVFGGHTLLAPRPHADVPGRRVHDQ</sequence>
<evidence type="ECO:0008006" key="4">
    <source>
        <dbReference type="Google" id="ProtNLM"/>
    </source>
</evidence>
<dbReference type="RefSeq" id="XP_005786609.1">
    <property type="nucleotide sequence ID" value="XM_005786552.1"/>
</dbReference>
<accession>A0A0D3KEJ5</accession>
<protein>
    <recommendedName>
        <fullName evidence="4">Glycosyltransferase subfamily 4-like N-terminal domain-containing protein</fullName>
    </recommendedName>
</protein>
<name>A0A0D3KEJ5_EMIH1</name>
<dbReference type="AlphaFoldDB" id="A0A0D3KEJ5"/>